<dbReference type="PANTHER" id="PTHR42866:SF1">
    <property type="entry name" value="SPORE COAT POLYSACCHARIDE BIOSYNTHESIS PROTEIN SPSF"/>
    <property type="match status" value="1"/>
</dbReference>
<dbReference type="EMBL" id="UINC01152627">
    <property type="protein sequence ID" value="SVD46908.1"/>
    <property type="molecule type" value="Genomic_DNA"/>
</dbReference>
<organism evidence="1">
    <name type="scientific">marine metagenome</name>
    <dbReference type="NCBI Taxonomy" id="408172"/>
    <lineage>
        <taxon>unclassified sequences</taxon>
        <taxon>metagenomes</taxon>
        <taxon>ecological metagenomes</taxon>
    </lineage>
</organism>
<proteinExistence type="predicted"/>
<dbReference type="InterPro" id="IPR003329">
    <property type="entry name" value="Cytidylyl_trans"/>
</dbReference>
<evidence type="ECO:0000313" key="1">
    <source>
        <dbReference type="EMBL" id="SVD46908.1"/>
    </source>
</evidence>
<dbReference type="Pfam" id="PF02348">
    <property type="entry name" value="CTP_transf_3"/>
    <property type="match status" value="1"/>
</dbReference>
<dbReference type="SUPFAM" id="SSF53448">
    <property type="entry name" value="Nucleotide-diphospho-sugar transferases"/>
    <property type="match status" value="1"/>
</dbReference>
<evidence type="ECO:0008006" key="2">
    <source>
        <dbReference type="Google" id="ProtNLM"/>
    </source>
</evidence>
<dbReference type="GO" id="GO:0005829">
    <property type="term" value="C:cytosol"/>
    <property type="evidence" value="ECO:0007669"/>
    <property type="project" value="TreeGrafter"/>
</dbReference>
<gene>
    <name evidence="1" type="ORF">METZ01_LOCUS399762</name>
</gene>
<feature type="non-terminal residue" evidence="1">
    <location>
        <position position="232"/>
    </location>
</feature>
<name>A0A382VLX2_9ZZZZ</name>
<protein>
    <recommendedName>
        <fullName evidence="2">Acylneuraminate cytidylyltransferase</fullName>
    </recommendedName>
</protein>
<dbReference type="PANTHER" id="PTHR42866">
    <property type="entry name" value="3-DEOXY-MANNO-OCTULOSONATE CYTIDYLYLTRANSFERASE"/>
    <property type="match status" value="1"/>
</dbReference>
<dbReference type="AlphaFoldDB" id="A0A382VLX2"/>
<dbReference type="Gene3D" id="3.90.550.10">
    <property type="entry name" value="Spore Coat Polysaccharide Biosynthesis Protein SpsA, Chain A"/>
    <property type="match status" value="1"/>
</dbReference>
<dbReference type="InterPro" id="IPR029044">
    <property type="entry name" value="Nucleotide-diphossugar_trans"/>
</dbReference>
<sequence>MITAIIQARLNSSRLNKKILLKIENKNLLEHLFSQLSYSTHIDKKIIATTINKIDDEIENFAKLQNITFFRGNPLDVLDRYYRCAKFFNLETIVRISGDAPLIDPSIVDKTIEYYKKNNFDYVSNFFNRSYPIGTEIEIFSFKTLEKCWMNAKKSSEKEHVTPFIYNNPELFKIGHIEYKKNISHLHWTVDQIEDFKFVELIFKKIKKRPILMDNILELLENEPELLEINKN</sequence>
<dbReference type="CDD" id="cd02518">
    <property type="entry name" value="GT2_SpsF"/>
    <property type="match status" value="1"/>
</dbReference>
<reference evidence="1" key="1">
    <citation type="submission" date="2018-05" db="EMBL/GenBank/DDBJ databases">
        <authorList>
            <person name="Lanie J.A."/>
            <person name="Ng W.-L."/>
            <person name="Kazmierczak K.M."/>
            <person name="Andrzejewski T.M."/>
            <person name="Davidsen T.M."/>
            <person name="Wayne K.J."/>
            <person name="Tettelin H."/>
            <person name="Glass J.I."/>
            <person name="Rusch D."/>
            <person name="Podicherti R."/>
            <person name="Tsui H.-C.T."/>
            <person name="Winkler M.E."/>
        </authorList>
    </citation>
    <scope>NUCLEOTIDE SEQUENCE</scope>
</reference>
<accession>A0A382VLX2</accession>